<keyword evidence="5" id="KW-1185">Reference proteome</keyword>
<dbReference type="InterPro" id="IPR036322">
    <property type="entry name" value="WD40_repeat_dom_sf"/>
</dbReference>
<dbReference type="InterPro" id="IPR019775">
    <property type="entry name" value="WD40_repeat_CS"/>
</dbReference>
<dbReference type="EMBL" id="RBNJ01003116">
    <property type="protein sequence ID" value="RUS31267.1"/>
    <property type="molecule type" value="Genomic_DNA"/>
</dbReference>
<evidence type="ECO:0000256" key="3">
    <source>
        <dbReference type="PROSITE-ProRule" id="PRU00221"/>
    </source>
</evidence>
<dbReference type="PRINTS" id="PR00320">
    <property type="entry name" value="GPROTEINBRPT"/>
</dbReference>
<dbReference type="CDD" id="cd00200">
    <property type="entry name" value="WD40"/>
    <property type="match status" value="1"/>
</dbReference>
<dbReference type="PROSITE" id="PS50082">
    <property type="entry name" value="WD_REPEATS_2"/>
    <property type="match status" value="3"/>
</dbReference>
<evidence type="ECO:0000256" key="1">
    <source>
        <dbReference type="ARBA" id="ARBA00022574"/>
    </source>
</evidence>
<dbReference type="AlphaFoldDB" id="A0A433QNC4"/>
<keyword evidence="1 3" id="KW-0853">WD repeat</keyword>
<dbReference type="PROSITE" id="PS00678">
    <property type="entry name" value="WD_REPEATS_1"/>
    <property type="match status" value="1"/>
</dbReference>
<accession>A0A433QNC4</accession>
<sequence length="330" mass="37054">MQQEPTQYELYDPPADGITAVQFSPTDSQLLLVSSWDKTVRLYDVAANQQRAKFEHRAAVLDCCFSDASRGYSGGLDKGVNMLDLTTSTDTPLGMHDEPVRCLSWSQESNQLLTGSWDRTIRLWDTRAAEPLLGKYNQPAKIFSMDVTHNKLVVAMAGRHVFIYDIRNMTETLQRRESSLKFMTRCVRSMPNGEGYASSSIEGRIAVEFFDPSPETQSRKYAFKCHRQVIDGVDTVYPVNALAFNPVHGTFASGGADGVVNVWDRWNKKRLRQYPRYPTSVASLAFSHDGRLLAVASSYTFEEGEKDHAPDSVFVRMIGENECRPKQVGG</sequence>
<feature type="repeat" description="WD" evidence="3">
    <location>
        <begin position="239"/>
        <end position="264"/>
    </location>
</feature>
<reference evidence="4 5" key="1">
    <citation type="journal article" date="2018" name="New Phytol.">
        <title>Phylogenomics of Endogonaceae and evolution of mycorrhizas within Mucoromycota.</title>
        <authorList>
            <person name="Chang Y."/>
            <person name="Desiro A."/>
            <person name="Na H."/>
            <person name="Sandor L."/>
            <person name="Lipzen A."/>
            <person name="Clum A."/>
            <person name="Barry K."/>
            <person name="Grigoriev I.V."/>
            <person name="Martin F.M."/>
            <person name="Stajich J.E."/>
            <person name="Smith M.E."/>
            <person name="Bonito G."/>
            <person name="Spatafora J.W."/>
        </authorList>
    </citation>
    <scope>NUCLEOTIDE SEQUENCE [LARGE SCALE GENOMIC DNA]</scope>
    <source>
        <strain evidence="4 5">AD002</strain>
    </source>
</reference>
<feature type="repeat" description="WD" evidence="3">
    <location>
        <begin position="93"/>
        <end position="134"/>
    </location>
</feature>
<evidence type="ECO:0000313" key="4">
    <source>
        <dbReference type="EMBL" id="RUS31267.1"/>
    </source>
</evidence>
<name>A0A433QNC4_9FUNG</name>
<protein>
    <submittedName>
        <fullName evidence="4">WD40-repeat-containing domain protein</fullName>
    </submittedName>
</protein>
<dbReference type="InterPro" id="IPR015943">
    <property type="entry name" value="WD40/YVTN_repeat-like_dom_sf"/>
</dbReference>
<dbReference type="Gene3D" id="2.130.10.10">
    <property type="entry name" value="YVTN repeat-like/Quinoprotein amine dehydrogenase"/>
    <property type="match status" value="1"/>
</dbReference>
<dbReference type="InterPro" id="IPR020472">
    <property type="entry name" value="WD40_PAC1"/>
</dbReference>
<dbReference type="Pfam" id="PF00400">
    <property type="entry name" value="WD40"/>
    <property type="match status" value="3"/>
</dbReference>
<dbReference type="Proteomes" id="UP000274822">
    <property type="component" value="Unassembled WGS sequence"/>
</dbReference>
<organism evidence="4 5">
    <name type="scientific">Jimgerdemannia flammicorona</name>
    <dbReference type="NCBI Taxonomy" id="994334"/>
    <lineage>
        <taxon>Eukaryota</taxon>
        <taxon>Fungi</taxon>
        <taxon>Fungi incertae sedis</taxon>
        <taxon>Mucoromycota</taxon>
        <taxon>Mucoromycotina</taxon>
        <taxon>Endogonomycetes</taxon>
        <taxon>Endogonales</taxon>
        <taxon>Endogonaceae</taxon>
        <taxon>Jimgerdemannia</taxon>
    </lineage>
</organism>
<feature type="repeat" description="WD" evidence="3">
    <location>
        <begin position="11"/>
        <end position="53"/>
    </location>
</feature>
<dbReference type="PANTHER" id="PTHR10971">
    <property type="entry name" value="MRNA EXPORT FACTOR AND BUB3"/>
    <property type="match status" value="1"/>
</dbReference>
<evidence type="ECO:0000256" key="2">
    <source>
        <dbReference type="ARBA" id="ARBA00022737"/>
    </source>
</evidence>
<dbReference type="SMART" id="SM00320">
    <property type="entry name" value="WD40"/>
    <property type="match status" value="5"/>
</dbReference>
<evidence type="ECO:0000313" key="5">
    <source>
        <dbReference type="Proteomes" id="UP000274822"/>
    </source>
</evidence>
<dbReference type="InterPro" id="IPR001680">
    <property type="entry name" value="WD40_rpt"/>
</dbReference>
<proteinExistence type="predicted"/>
<dbReference type="PROSITE" id="PS50294">
    <property type="entry name" value="WD_REPEATS_REGION"/>
    <property type="match status" value="1"/>
</dbReference>
<dbReference type="SUPFAM" id="SSF50978">
    <property type="entry name" value="WD40 repeat-like"/>
    <property type="match status" value="1"/>
</dbReference>
<keyword evidence="2" id="KW-0677">Repeat</keyword>
<gene>
    <name evidence="4" type="ORF">BC938DRAFT_478158</name>
</gene>
<dbReference type="FunFam" id="2.130.10.10:FF:001308">
    <property type="entry name" value="Mitotic checkpoint protein BUB3"/>
    <property type="match status" value="1"/>
</dbReference>
<comment type="caution">
    <text evidence="4">The sequence shown here is derived from an EMBL/GenBank/DDBJ whole genome shotgun (WGS) entry which is preliminary data.</text>
</comment>